<dbReference type="SUPFAM" id="SSF53098">
    <property type="entry name" value="Ribonuclease H-like"/>
    <property type="match status" value="1"/>
</dbReference>
<dbReference type="InterPro" id="IPR001584">
    <property type="entry name" value="Integrase_cat-core"/>
</dbReference>
<accession>A0A3B1AC99</accession>
<feature type="domain" description="Integrase catalytic" evidence="1">
    <location>
        <begin position="1"/>
        <end position="25"/>
    </location>
</feature>
<dbReference type="InterPro" id="IPR012337">
    <property type="entry name" value="RNaseH-like_sf"/>
</dbReference>
<gene>
    <name evidence="2" type="ORF">MNBD_GAMMA20-2541</name>
</gene>
<proteinExistence type="predicted"/>
<organism evidence="2">
    <name type="scientific">hydrothermal vent metagenome</name>
    <dbReference type="NCBI Taxonomy" id="652676"/>
    <lineage>
        <taxon>unclassified sequences</taxon>
        <taxon>metagenomes</taxon>
        <taxon>ecological metagenomes</taxon>
    </lineage>
</organism>
<protein>
    <recommendedName>
        <fullName evidence="1">Integrase catalytic domain-containing protein</fullName>
    </recommendedName>
</protein>
<feature type="non-terminal residue" evidence="2">
    <location>
        <position position="1"/>
    </location>
</feature>
<evidence type="ECO:0000313" key="2">
    <source>
        <dbReference type="EMBL" id="VAX03439.1"/>
    </source>
</evidence>
<name>A0A3B1AC99_9ZZZZ</name>
<dbReference type="Pfam" id="PF13683">
    <property type="entry name" value="rve_3"/>
    <property type="match status" value="1"/>
</dbReference>
<sequence length="33" mass="3910">RAVISEYVGFYNQKRLHSSLEYMTPDEFEVGMI</sequence>
<reference evidence="2" key="1">
    <citation type="submission" date="2018-06" db="EMBL/GenBank/DDBJ databases">
        <authorList>
            <person name="Zhirakovskaya E."/>
        </authorList>
    </citation>
    <scope>NUCLEOTIDE SEQUENCE</scope>
</reference>
<dbReference type="EMBL" id="UOFU01000326">
    <property type="protein sequence ID" value="VAX03439.1"/>
    <property type="molecule type" value="Genomic_DNA"/>
</dbReference>
<dbReference type="GO" id="GO:0015074">
    <property type="term" value="P:DNA integration"/>
    <property type="evidence" value="ECO:0007669"/>
    <property type="project" value="InterPro"/>
</dbReference>
<dbReference type="AlphaFoldDB" id="A0A3B1AC99"/>
<evidence type="ECO:0000259" key="1">
    <source>
        <dbReference type="Pfam" id="PF13683"/>
    </source>
</evidence>